<dbReference type="EMBL" id="HF935275">
    <property type="protein sequence ID" value="CCX05902.1"/>
    <property type="molecule type" value="Genomic_DNA"/>
</dbReference>
<protein>
    <submittedName>
        <fullName evidence="1">Uncharacterized protein</fullName>
    </submittedName>
</protein>
<accession>U4KWN3</accession>
<sequence>MSNTTNEESGINLNVSNAKKWGIHRDPYAPQHLVPNPAPELSNTPTIPPVSEHWTCIFFTTPQSEGNRASC</sequence>
<proteinExistence type="predicted"/>
<dbReference type="AlphaFoldDB" id="U4KWN3"/>
<reference evidence="1 2" key="1">
    <citation type="journal article" date="2013" name="PLoS Genet.">
        <title>The genome and development-dependent transcriptomes of Pyronema confluens: a window into fungal evolution.</title>
        <authorList>
            <person name="Traeger S."/>
            <person name="Altegoer F."/>
            <person name="Freitag M."/>
            <person name="Gabaldon T."/>
            <person name="Kempken F."/>
            <person name="Kumar A."/>
            <person name="Marcet-Houben M."/>
            <person name="Poggeler S."/>
            <person name="Stajich J.E."/>
            <person name="Nowrousian M."/>
        </authorList>
    </citation>
    <scope>NUCLEOTIDE SEQUENCE [LARGE SCALE GENOMIC DNA]</scope>
    <source>
        <strain evidence="2">CBS 100304</strain>
        <tissue evidence="1">Vegetative mycelium</tissue>
    </source>
</reference>
<dbReference type="Proteomes" id="UP000018144">
    <property type="component" value="Unassembled WGS sequence"/>
</dbReference>
<keyword evidence="2" id="KW-1185">Reference proteome</keyword>
<organism evidence="1 2">
    <name type="scientific">Pyronema omphalodes (strain CBS 100304)</name>
    <name type="common">Pyronema confluens</name>
    <dbReference type="NCBI Taxonomy" id="1076935"/>
    <lineage>
        <taxon>Eukaryota</taxon>
        <taxon>Fungi</taxon>
        <taxon>Dikarya</taxon>
        <taxon>Ascomycota</taxon>
        <taxon>Pezizomycotina</taxon>
        <taxon>Pezizomycetes</taxon>
        <taxon>Pezizales</taxon>
        <taxon>Pyronemataceae</taxon>
        <taxon>Pyronema</taxon>
    </lineage>
</organism>
<evidence type="ECO:0000313" key="1">
    <source>
        <dbReference type="EMBL" id="CCX05902.1"/>
    </source>
</evidence>
<name>U4KWN3_PYROM</name>
<evidence type="ECO:0000313" key="2">
    <source>
        <dbReference type="Proteomes" id="UP000018144"/>
    </source>
</evidence>
<gene>
    <name evidence="1" type="ORF">PCON_05489</name>
</gene>